<reference evidence="1" key="1">
    <citation type="submission" date="2020-04" db="EMBL/GenBank/DDBJ databases">
        <title>Hybrid Assembly of Korean Phytophthora infestans isolates.</title>
        <authorList>
            <person name="Prokchorchik M."/>
            <person name="Lee Y."/>
            <person name="Seo J."/>
            <person name="Cho J.-H."/>
            <person name="Park Y.-E."/>
            <person name="Jang D.-C."/>
            <person name="Im J.-S."/>
            <person name="Choi J.-G."/>
            <person name="Park H.-J."/>
            <person name="Lee G.-B."/>
            <person name="Lee Y.-G."/>
            <person name="Hong S.-Y."/>
            <person name="Cho K."/>
            <person name="Sohn K.H."/>
        </authorList>
    </citation>
    <scope>NUCLEOTIDE SEQUENCE</scope>
    <source>
        <strain evidence="1">KR_1_A1</strain>
    </source>
</reference>
<dbReference type="Proteomes" id="UP000602510">
    <property type="component" value="Unassembled WGS sequence"/>
</dbReference>
<protein>
    <submittedName>
        <fullName evidence="1">Uncharacterized protein</fullName>
    </submittedName>
</protein>
<accession>A0A833WJR0</accession>
<gene>
    <name evidence="1" type="ORF">GN244_ATG09684</name>
</gene>
<dbReference type="AlphaFoldDB" id="A0A833WJR0"/>
<keyword evidence="2" id="KW-1185">Reference proteome</keyword>
<evidence type="ECO:0000313" key="1">
    <source>
        <dbReference type="EMBL" id="KAF4038210.1"/>
    </source>
</evidence>
<dbReference type="EMBL" id="WSZM01000210">
    <property type="protein sequence ID" value="KAF4038210.1"/>
    <property type="molecule type" value="Genomic_DNA"/>
</dbReference>
<comment type="caution">
    <text evidence="1">The sequence shown here is derived from an EMBL/GenBank/DDBJ whole genome shotgun (WGS) entry which is preliminary data.</text>
</comment>
<proteinExistence type="predicted"/>
<organism evidence="1 2">
    <name type="scientific">Phytophthora infestans</name>
    <name type="common">Potato late blight agent</name>
    <name type="synonym">Botrytis infestans</name>
    <dbReference type="NCBI Taxonomy" id="4787"/>
    <lineage>
        <taxon>Eukaryota</taxon>
        <taxon>Sar</taxon>
        <taxon>Stramenopiles</taxon>
        <taxon>Oomycota</taxon>
        <taxon>Peronosporomycetes</taxon>
        <taxon>Peronosporales</taxon>
        <taxon>Peronosporaceae</taxon>
        <taxon>Phytophthora</taxon>
    </lineage>
</organism>
<sequence length="207" mass="22894">MGLMYRLPNRAFYAQLADLTEDELDQALKNVMFNCALKVLALVLLCSLLQYRLRFSAIRQLAFVMEKQWPGVQTKICFWVFYNVQASLQHHGFDYTFGFAWLGEEPMTDASNTTSPQSCPRSSPLKSSLTNLTHQEQAQALPTPKSTMTKFTFFAALLLAIGAINAVDISPDGLPPFALAEGSDQIDATLADGSGQVNATLEERCCL</sequence>
<evidence type="ECO:0000313" key="2">
    <source>
        <dbReference type="Proteomes" id="UP000602510"/>
    </source>
</evidence>
<name>A0A833WJR0_PHYIN</name>